<comment type="caution">
    <text evidence="1">The sequence shown here is derived from an EMBL/GenBank/DDBJ whole genome shotgun (WGS) entry which is preliminary data.</text>
</comment>
<gene>
    <name evidence="1" type="ORF">BLA27_07125</name>
</gene>
<dbReference type="AlphaFoldDB" id="A0A1J6HPE5"/>
<protein>
    <submittedName>
        <fullName evidence="1">Uncharacterized protein</fullName>
    </submittedName>
</protein>
<accession>A0A1J6HPE5</accession>
<dbReference type="Proteomes" id="UP000182985">
    <property type="component" value="Unassembled WGS sequence"/>
</dbReference>
<proteinExistence type="predicted"/>
<organism evidence="1 2">
    <name type="scientific">Brucella cytisi</name>
    <dbReference type="NCBI Taxonomy" id="407152"/>
    <lineage>
        <taxon>Bacteria</taxon>
        <taxon>Pseudomonadati</taxon>
        <taxon>Pseudomonadota</taxon>
        <taxon>Alphaproteobacteria</taxon>
        <taxon>Hyphomicrobiales</taxon>
        <taxon>Brucellaceae</taxon>
        <taxon>Brucella/Ochrobactrum group</taxon>
        <taxon>Brucella</taxon>
    </lineage>
</organism>
<evidence type="ECO:0000313" key="1">
    <source>
        <dbReference type="EMBL" id="OIS94273.1"/>
    </source>
</evidence>
<keyword evidence="2" id="KW-1185">Reference proteome</keyword>
<name>A0A1J6HPE5_9HYPH</name>
<reference evidence="1 2" key="1">
    <citation type="submission" date="2016-10" db="EMBL/GenBank/DDBJ databases">
        <title>The Draft Genome Sequence of the Potato Rhizosphere Bacteria Ochrobactrum sp. IPA7.2.</title>
        <authorList>
            <person name="Gogoleva N.E."/>
            <person name="Khlopko Y.A."/>
            <person name="Burygin G.L."/>
            <person name="Plotnikov A.O."/>
        </authorList>
    </citation>
    <scope>NUCLEOTIDE SEQUENCE [LARGE SCALE GENOMIC DNA]</scope>
    <source>
        <strain evidence="1 2">IPA7.2</strain>
    </source>
</reference>
<dbReference type="EMBL" id="MOEC01000005">
    <property type="protein sequence ID" value="OIS94273.1"/>
    <property type="molecule type" value="Genomic_DNA"/>
</dbReference>
<evidence type="ECO:0000313" key="2">
    <source>
        <dbReference type="Proteomes" id="UP000182985"/>
    </source>
</evidence>
<sequence length="290" mass="33211">MLILAYEALQERADFDVQLPDFSDFQAEWTAVHIEGRGLHVLSFWQGPAAEAMVLLTEGRPPERRLASIDHRPHARRPILEAREGSFLHPGVPFPRMGRRVAEFGIFAGWWPCEPGARRLRLTRCGKVGEIEAASGGFVLVDWDSPAPVEHFDAVEIEGVGWTPTILPELLYTSEHLFDSYRRFRLGGMDWSEHNPDLWSYDLFSIHGAEWFDAVVAFLRHADPDRDFDLLTGFGAQIYANGHAYYDRMERELKAGTIKREVLGIVLSMEKPEFMEPDLRLRHQRLVARC</sequence>